<accession>A0A158E7W7</accession>
<comment type="caution">
    <text evidence="2">The sequence shown here is derived from an EMBL/GenBank/DDBJ whole genome shotgun (WGS) entry which is preliminary data.</text>
</comment>
<dbReference type="Proteomes" id="UP000071859">
    <property type="component" value="Unassembled WGS sequence"/>
</dbReference>
<keyword evidence="3" id="KW-1185">Reference proteome</keyword>
<dbReference type="EMBL" id="FCOX02000051">
    <property type="protein sequence ID" value="SAL02962.1"/>
    <property type="molecule type" value="Genomic_DNA"/>
</dbReference>
<organism evidence="2 3">
    <name type="scientific">Caballeronia calidae</name>
    <dbReference type="NCBI Taxonomy" id="1777139"/>
    <lineage>
        <taxon>Bacteria</taxon>
        <taxon>Pseudomonadati</taxon>
        <taxon>Pseudomonadota</taxon>
        <taxon>Betaproteobacteria</taxon>
        <taxon>Burkholderiales</taxon>
        <taxon>Burkholderiaceae</taxon>
        <taxon>Caballeronia</taxon>
    </lineage>
</organism>
<evidence type="ECO:0000313" key="2">
    <source>
        <dbReference type="EMBL" id="SAL02962.1"/>
    </source>
</evidence>
<name>A0A158E7W7_9BURK</name>
<protein>
    <submittedName>
        <fullName evidence="2">Uncharacterized protein</fullName>
    </submittedName>
</protein>
<proteinExistence type="predicted"/>
<gene>
    <name evidence="2" type="ORF">AWB78_06475</name>
</gene>
<evidence type="ECO:0000256" key="1">
    <source>
        <dbReference type="SAM" id="MobiDB-lite"/>
    </source>
</evidence>
<sequence length="40" mass="4508">MGFEQFAAFKAQLNQGTNRKEVASRLTSSPVDVTRELKDH</sequence>
<dbReference type="AlphaFoldDB" id="A0A158E7W7"/>
<reference evidence="2" key="1">
    <citation type="submission" date="2016-01" db="EMBL/GenBank/DDBJ databases">
        <authorList>
            <person name="Peeters C."/>
        </authorList>
    </citation>
    <scope>NUCLEOTIDE SEQUENCE</scope>
    <source>
        <strain evidence="2">LMG 29321</strain>
    </source>
</reference>
<feature type="region of interest" description="Disordered" evidence="1">
    <location>
        <begin position="17"/>
        <end position="40"/>
    </location>
</feature>
<evidence type="ECO:0000313" key="3">
    <source>
        <dbReference type="Proteomes" id="UP000071859"/>
    </source>
</evidence>